<evidence type="ECO:0000256" key="6">
    <source>
        <dbReference type="SAM" id="Phobius"/>
    </source>
</evidence>
<protein>
    <submittedName>
        <fullName evidence="8">Cytochrome B</fullName>
    </submittedName>
</protein>
<evidence type="ECO:0000256" key="5">
    <source>
        <dbReference type="ARBA" id="ARBA00023136"/>
    </source>
</evidence>
<dbReference type="Gene3D" id="1.20.950.20">
    <property type="entry name" value="Transmembrane di-heme cytochromes, Chain C"/>
    <property type="match status" value="1"/>
</dbReference>
<evidence type="ECO:0000256" key="3">
    <source>
        <dbReference type="ARBA" id="ARBA00022692"/>
    </source>
</evidence>
<dbReference type="InterPro" id="IPR011577">
    <property type="entry name" value="Cyt_b561_bac/Ni-Hgenase"/>
</dbReference>
<dbReference type="GO" id="GO:0009055">
    <property type="term" value="F:electron transfer activity"/>
    <property type="evidence" value="ECO:0007669"/>
    <property type="project" value="InterPro"/>
</dbReference>
<proteinExistence type="predicted"/>
<dbReference type="SUPFAM" id="SSF81342">
    <property type="entry name" value="Transmembrane di-heme cytochromes"/>
    <property type="match status" value="1"/>
</dbReference>
<feature type="transmembrane region" description="Helical" evidence="6">
    <location>
        <begin position="164"/>
        <end position="183"/>
    </location>
</feature>
<gene>
    <name evidence="8" type="ORF">ENJ98_04510</name>
</gene>
<dbReference type="InterPro" id="IPR016174">
    <property type="entry name" value="Di-haem_cyt_TM"/>
</dbReference>
<accession>A0A7C5IZ73</accession>
<dbReference type="PANTHER" id="PTHR30485">
    <property type="entry name" value="NI/FE-HYDROGENASE 1 B-TYPE CYTOCHROME SUBUNIT"/>
    <property type="match status" value="1"/>
</dbReference>
<sequence length="206" mass="23150">MQRESDGQEVKVWDPLVRIFHWTLVISFVVTYASGDELEGIHVWFGYLIAGLLVFRFAWGFVGPKHARFSDFVYGPREILAYLRSLATGRPRRYLGHNPAGGLMVILLLVSLGFTTGTGLLMVQTPQAPAIPSVQERGGWFFGEKDEEDEEHEGNEVLEEVHEFFANLTLLLVLLHIAGVAVSSRLHHENLVRAMITGRKPAKPEQ</sequence>
<evidence type="ECO:0000256" key="2">
    <source>
        <dbReference type="ARBA" id="ARBA00022475"/>
    </source>
</evidence>
<keyword evidence="5 6" id="KW-0472">Membrane</keyword>
<reference evidence="8" key="1">
    <citation type="journal article" date="2020" name="mSystems">
        <title>Genome- and Community-Level Interaction Insights into Carbon Utilization and Element Cycling Functions of Hydrothermarchaeota in Hydrothermal Sediment.</title>
        <authorList>
            <person name="Zhou Z."/>
            <person name="Liu Y."/>
            <person name="Xu W."/>
            <person name="Pan J."/>
            <person name="Luo Z.H."/>
            <person name="Li M."/>
        </authorList>
    </citation>
    <scope>NUCLEOTIDE SEQUENCE [LARGE SCALE GENOMIC DNA]</scope>
    <source>
        <strain evidence="8">HyVt-535</strain>
    </source>
</reference>
<dbReference type="Pfam" id="PF01292">
    <property type="entry name" value="Ni_hydr_CYTB"/>
    <property type="match status" value="1"/>
</dbReference>
<evidence type="ECO:0000259" key="7">
    <source>
        <dbReference type="Pfam" id="PF01292"/>
    </source>
</evidence>
<comment type="caution">
    <text evidence="8">The sequence shown here is derived from an EMBL/GenBank/DDBJ whole genome shotgun (WGS) entry which is preliminary data.</text>
</comment>
<organism evidence="8">
    <name type="scientific">Thiolapillus brandeum</name>
    <dbReference type="NCBI Taxonomy" id="1076588"/>
    <lineage>
        <taxon>Bacteria</taxon>
        <taxon>Pseudomonadati</taxon>
        <taxon>Pseudomonadota</taxon>
        <taxon>Gammaproteobacteria</taxon>
        <taxon>Chromatiales</taxon>
        <taxon>Sedimenticolaceae</taxon>
        <taxon>Thiolapillus</taxon>
    </lineage>
</organism>
<evidence type="ECO:0000256" key="4">
    <source>
        <dbReference type="ARBA" id="ARBA00022989"/>
    </source>
</evidence>
<evidence type="ECO:0000313" key="8">
    <source>
        <dbReference type="EMBL" id="HHH13477.1"/>
    </source>
</evidence>
<keyword evidence="3 6" id="KW-0812">Transmembrane</keyword>
<comment type="subcellular location">
    <subcellularLocation>
        <location evidence="1">Cell membrane</location>
        <topology evidence="1">Multi-pass membrane protein</topology>
    </subcellularLocation>
</comment>
<dbReference type="GO" id="GO:0005886">
    <property type="term" value="C:plasma membrane"/>
    <property type="evidence" value="ECO:0007669"/>
    <property type="project" value="UniProtKB-SubCell"/>
</dbReference>
<feature type="transmembrane region" description="Helical" evidence="6">
    <location>
        <begin position="41"/>
        <end position="62"/>
    </location>
</feature>
<dbReference type="InterPro" id="IPR051542">
    <property type="entry name" value="Hydrogenase_cytochrome"/>
</dbReference>
<dbReference type="AlphaFoldDB" id="A0A7C5IZ73"/>
<feature type="transmembrane region" description="Helical" evidence="6">
    <location>
        <begin position="12"/>
        <end position="35"/>
    </location>
</feature>
<dbReference type="EMBL" id="DROM01000274">
    <property type="protein sequence ID" value="HHH13477.1"/>
    <property type="molecule type" value="Genomic_DNA"/>
</dbReference>
<feature type="domain" description="Cytochrome b561 bacterial/Ni-hydrogenase" evidence="7">
    <location>
        <begin position="12"/>
        <end position="198"/>
    </location>
</feature>
<feature type="transmembrane region" description="Helical" evidence="6">
    <location>
        <begin position="100"/>
        <end position="123"/>
    </location>
</feature>
<dbReference type="PANTHER" id="PTHR30485:SF2">
    <property type="entry name" value="BLL0597 PROTEIN"/>
    <property type="match status" value="1"/>
</dbReference>
<keyword evidence="2" id="KW-1003">Cell membrane</keyword>
<dbReference type="GO" id="GO:0022904">
    <property type="term" value="P:respiratory electron transport chain"/>
    <property type="evidence" value="ECO:0007669"/>
    <property type="project" value="InterPro"/>
</dbReference>
<keyword evidence="4 6" id="KW-1133">Transmembrane helix</keyword>
<dbReference type="GO" id="GO:0020037">
    <property type="term" value="F:heme binding"/>
    <property type="evidence" value="ECO:0007669"/>
    <property type="project" value="TreeGrafter"/>
</dbReference>
<evidence type="ECO:0000256" key="1">
    <source>
        <dbReference type="ARBA" id="ARBA00004651"/>
    </source>
</evidence>
<name>A0A7C5IZ73_9GAMM</name>
<dbReference type="Proteomes" id="UP000886100">
    <property type="component" value="Unassembled WGS sequence"/>
</dbReference>